<keyword evidence="3" id="KW-1185">Reference proteome</keyword>
<name>A0AAJ4A285_9BACT</name>
<dbReference type="EMBL" id="CP041166">
    <property type="protein sequence ID" value="QFR42410.1"/>
    <property type="molecule type" value="Genomic_DNA"/>
</dbReference>
<proteinExistence type="predicted"/>
<dbReference type="KEGG" id="suln:FJR47_00135"/>
<feature type="compositionally biased region" description="Basic residues" evidence="1">
    <location>
        <begin position="241"/>
        <end position="251"/>
    </location>
</feature>
<sequence>MPSSQITIKHNKHRVHPCPNNKKLLLLQSLVEQNSNLHIIVATAQENIFIKEAIKADNVKVFNDSELAELPELKCELLISYDLPSDPVIYISRLVKTTQNALILLDISEQKELYPIETLLKRVIKQEIITGFEYEPVQKEKKEQKSFDKPKYDKIKKEAKKSEYKPFEKSKYEKPKKNSEKSQNKDYEKPKYDKSKKDDKKTNKYLGKDENGKAIFSGKSGERNHSYDGTPKNKYNEPKKVGRKISIKARKPKDNEESLS</sequence>
<gene>
    <name evidence="2" type="ORF">FJR47_00135</name>
</gene>
<feature type="region of interest" description="Disordered" evidence="1">
    <location>
        <begin position="166"/>
        <end position="260"/>
    </location>
</feature>
<protein>
    <submittedName>
        <fullName evidence="2">Uncharacterized protein</fullName>
    </submittedName>
</protein>
<dbReference type="Proteomes" id="UP000326061">
    <property type="component" value="Chromosome"/>
</dbReference>
<dbReference type="AlphaFoldDB" id="A0AAJ4A285"/>
<evidence type="ECO:0000313" key="2">
    <source>
        <dbReference type="EMBL" id="QFR42410.1"/>
    </source>
</evidence>
<feature type="compositionally biased region" description="Basic and acidic residues" evidence="1">
    <location>
        <begin position="166"/>
        <end position="212"/>
    </location>
</feature>
<reference evidence="3" key="1">
    <citation type="submission" date="2019-06" db="EMBL/GenBank/DDBJ databases">
        <title>Sulfurimonas gotlandica sp. nov., a chemoautotrophic and psychrotolerant epsilonproteobacterium isolated from a pelagic redoxcline, and an emended description of the genus Sulfurimonas.</title>
        <authorList>
            <person name="Wang S."/>
            <person name="Jiang L."/>
            <person name="Shao Z."/>
        </authorList>
    </citation>
    <scope>NUCLEOTIDE SEQUENCE [LARGE SCALE GENOMIC DNA]</scope>
    <source>
        <strain evidence="3">1-1N</strain>
    </source>
</reference>
<organism evidence="2 3">
    <name type="scientific">Sulfurimonas xiamenensis</name>
    <dbReference type="NCBI Taxonomy" id="2590021"/>
    <lineage>
        <taxon>Bacteria</taxon>
        <taxon>Pseudomonadati</taxon>
        <taxon>Campylobacterota</taxon>
        <taxon>Epsilonproteobacteria</taxon>
        <taxon>Campylobacterales</taxon>
        <taxon>Sulfurimonadaceae</taxon>
        <taxon>Sulfurimonas</taxon>
    </lineage>
</organism>
<evidence type="ECO:0000256" key="1">
    <source>
        <dbReference type="SAM" id="MobiDB-lite"/>
    </source>
</evidence>
<evidence type="ECO:0000313" key="3">
    <source>
        <dbReference type="Proteomes" id="UP000326061"/>
    </source>
</evidence>
<dbReference type="RefSeq" id="WP_152298481.1">
    <property type="nucleotide sequence ID" value="NZ_CP041166.1"/>
</dbReference>
<accession>A0AAJ4A285</accession>